<evidence type="ECO:0000259" key="5">
    <source>
        <dbReference type="PROSITE" id="PS50977"/>
    </source>
</evidence>
<sequence length="210" mass="23016">MPNRGDRGGSKTRAHIADVATGLFLDRGFDNVTLVEVARAAGVSKMTVLTHFDRKEDLLLDRLPDVVEIARATVRERADDVGPVEAIRRTLLALTEERHGLSVLEEGIEPFMRVVMEAPTVIARLRVFEHEIEAALAEELESDKRFSGDSALIAALVVAAYRVVAVATVRRRLAGDDLADIATAHRQRLNQAFDAIEHGISAAPRPIARL</sequence>
<dbReference type="Gene3D" id="1.10.10.60">
    <property type="entry name" value="Homeodomain-like"/>
    <property type="match status" value="1"/>
</dbReference>
<evidence type="ECO:0000313" key="7">
    <source>
        <dbReference type="Proteomes" id="UP001339911"/>
    </source>
</evidence>
<dbReference type="PANTHER" id="PTHR30055:SF234">
    <property type="entry name" value="HTH-TYPE TRANSCRIPTIONAL REGULATOR BETI"/>
    <property type="match status" value="1"/>
</dbReference>
<dbReference type="EMBL" id="JAZGQL010000001">
    <property type="protein sequence ID" value="MEE6305524.1"/>
    <property type="molecule type" value="Genomic_DNA"/>
</dbReference>
<dbReference type="Gene3D" id="1.10.357.10">
    <property type="entry name" value="Tetracycline Repressor, domain 2"/>
    <property type="match status" value="1"/>
</dbReference>
<keyword evidence="2 4" id="KW-0238">DNA-binding</keyword>
<dbReference type="InterPro" id="IPR001647">
    <property type="entry name" value="HTH_TetR"/>
</dbReference>
<dbReference type="PRINTS" id="PR00455">
    <property type="entry name" value="HTHTETR"/>
</dbReference>
<evidence type="ECO:0000256" key="3">
    <source>
        <dbReference type="ARBA" id="ARBA00023163"/>
    </source>
</evidence>
<keyword evidence="7" id="KW-1185">Reference proteome</keyword>
<dbReference type="InterPro" id="IPR009057">
    <property type="entry name" value="Homeodomain-like_sf"/>
</dbReference>
<feature type="domain" description="HTH tetR-type" evidence="5">
    <location>
        <begin position="10"/>
        <end position="70"/>
    </location>
</feature>
<reference evidence="6 7" key="1">
    <citation type="submission" date="2024-01" db="EMBL/GenBank/DDBJ databases">
        <title>Genome insights into Plantactinospora veratri sp. nov.</title>
        <authorList>
            <person name="Wang L."/>
        </authorList>
    </citation>
    <scope>NUCLEOTIDE SEQUENCE [LARGE SCALE GENOMIC DNA]</scope>
    <source>
        <strain evidence="6 7">NEAU-FHS4</strain>
    </source>
</reference>
<evidence type="ECO:0000256" key="1">
    <source>
        <dbReference type="ARBA" id="ARBA00023015"/>
    </source>
</evidence>
<protein>
    <submittedName>
        <fullName evidence="6">Helix-turn-helix domain-containing protein</fullName>
    </submittedName>
</protein>
<dbReference type="InterPro" id="IPR050109">
    <property type="entry name" value="HTH-type_TetR-like_transc_reg"/>
</dbReference>
<dbReference type="RefSeq" id="WP_331205904.1">
    <property type="nucleotide sequence ID" value="NZ_JAZGQL010000001.1"/>
</dbReference>
<gene>
    <name evidence="6" type="ORF">V1634_01580</name>
</gene>
<keyword evidence="1" id="KW-0805">Transcription regulation</keyword>
<proteinExistence type="predicted"/>
<dbReference type="PROSITE" id="PS50977">
    <property type="entry name" value="HTH_TETR_2"/>
    <property type="match status" value="1"/>
</dbReference>
<comment type="caution">
    <text evidence="6">The sequence shown here is derived from an EMBL/GenBank/DDBJ whole genome shotgun (WGS) entry which is preliminary data.</text>
</comment>
<dbReference type="Proteomes" id="UP001339911">
    <property type="component" value="Unassembled WGS sequence"/>
</dbReference>
<name>A0ABU7S6F1_9ACTN</name>
<dbReference type="PANTHER" id="PTHR30055">
    <property type="entry name" value="HTH-TYPE TRANSCRIPTIONAL REGULATOR RUTR"/>
    <property type="match status" value="1"/>
</dbReference>
<dbReference type="Pfam" id="PF00440">
    <property type="entry name" value="TetR_N"/>
    <property type="match status" value="1"/>
</dbReference>
<organism evidence="6 7">
    <name type="scientific">Plantactinospora veratri</name>
    <dbReference type="NCBI Taxonomy" id="1436122"/>
    <lineage>
        <taxon>Bacteria</taxon>
        <taxon>Bacillati</taxon>
        <taxon>Actinomycetota</taxon>
        <taxon>Actinomycetes</taxon>
        <taxon>Micromonosporales</taxon>
        <taxon>Micromonosporaceae</taxon>
        <taxon>Plantactinospora</taxon>
    </lineage>
</organism>
<accession>A0ABU7S6F1</accession>
<keyword evidence="3" id="KW-0804">Transcription</keyword>
<evidence type="ECO:0000313" key="6">
    <source>
        <dbReference type="EMBL" id="MEE6305524.1"/>
    </source>
</evidence>
<evidence type="ECO:0000256" key="4">
    <source>
        <dbReference type="PROSITE-ProRule" id="PRU00335"/>
    </source>
</evidence>
<feature type="DNA-binding region" description="H-T-H motif" evidence="4">
    <location>
        <begin position="33"/>
        <end position="52"/>
    </location>
</feature>
<evidence type="ECO:0000256" key="2">
    <source>
        <dbReference type="ARBA" id="ARBA00023125"/>
    </source>
</evidence>
<dbReference type="SUPFAM" id="SSF46689">
    <property type="entry name" value="Homeodomain-like"/>
    <property type="match status" value="1"/>
</dbReference>